<feature type="chain" id="PRO_5016713354" evidence="11">
    <location>
        <begin position="25"/>
        <end position="1036"/>
    </location>
</feature>
<dbReference type="GO" id="GO:0009279">
    <property type="term" value="C:cell outer membrane"/>
    <property type="evidence" value="ECO:0007669"/>
    <property type="project" value="UniProtKB-SubCell"/>
</dbReference>
<feature type="signal peptide" evidence="11">
    <location>
        <begin position="1"/>
        <end position="24"/>
    </location>
</feature>
<dbReference type="Gene3D" id="2.40.170.20">
    <property type="entry name" value="TonB-dependent receptor, beta-barrel domain"/>
    <property type="match status" value="1"/>
</dbReference>
<evidence type="ECO:0000256" key="1">
    <source>
        <dbReference type="ARBA" id="ARBA00004571"/>
    </source>
</evidence>
<evidence type="ECO:0000256" key="3">
    <source>
        <dbReference type="ARBA" id="ARBA00022452"/>
    </source>
</evidence>
<dbReference type="OrthoDB" id="9768177at2"/>
<keyword evidence="3 8" id="KW-1134">Transmembrane beta strand</keyword>
<keyword evidence="5 9" id="KW-0798">TonB box</keyword>
<dbReference type="InterPro" id="IPR039426">
    <property type="entry name" value="TonB-dep_rcpt-like"/>
</dbReference>
<evidence type="ECO:0000313" key="15">
    <source>
        <dbReference type="Proteomes" id="UP000253919"/>
    </source>
</evidence>
<dbReference type="PROSITE" id="PS52016">
    <property type="entry name" value="TONB_DEPENDENT_REC_3"/>
    <property type="match status" value="1"/>
</dbReference>
<dbReference type="NCBIfam" id="TIGR04057">
    <property type="entry name" value="SusC_RagA_signa"/>
    <property type="match status" value="1"/>
</dbReference>
<sequence length="1036" mass="112717">MKKLLSRSSKVFFLLILYGTPLLANSFSTPLASGIKNRKLYNPDVPVTGKVTGPSGEPLPGVTIVLKNTTIGTTTGNDGSFQLTVPNGAGTLVASFIGYTTKEIPVNGPNPVQVTLAEDTQALKEVVVVGYGSQERKNLVGSVSKVNPSETKDIPGGNFAAQLQGKASGVQISSSTGVPGEGIFIRVRGATSINASNDPLYVVDGVFVNNTSLQTVNTGGKATSPIADINPADIESIEVLKDANATAIYGSRGANGVVIVTTKRGSYNTKPKVTFNTSQGFAKAAKLWDLTTGPEHAALINEYWINSGIDNPALKQTFENRPFRPVAQGGRGLPEEQQTYDRLGDVFRTATLSNYDLSLQGGNANTKYYIGGGYTKQEAIIKPVYLQRASFKVNIDQQVNDKVQVGVSNTVSRTYRNQARAGDGPQGGLLQSALHTPTYLPKNNPDGSPARYAGFDNLDVLLNNYDVNSTSLRYIGNLFVDAEIIPGLKFRSSWGVDYNNYDESEYWNDKTQLGAAPTNGLATSGLTQKTSWLNEQTLTYRKHFGGKHTIGALVGNTLQSDVLNNTSAQGSNFASNSFTLISDAATRTSTQTWTKNSLASFFSRLDYNFDEKYLLEFTIRADGSSRFGGNNQWGYFPSIGGAWRLKEENFLKNVTALSDLKLRGSFGVTGNQNGINDFAPLGLWAGGVSYVDNATSGDKPGIAPQQVANPNLKWERTRQVNAGVDVGLFDGRIGLEFNYYSKYTTDALLQLPVPARTGFATYITNAGEISNKGFELGINTVNIQAGDFTWNTNLNVSRNINKIEKLPIPTVYGSRDLLRAQQGYPMYSFWAYKQSYVDPQTGNAVFEDVNKDGQITAADRQILGTASPKFFGGLTNNFTYKGFDAGVLISFQYGNKVWNHNRFFGEGGGTRDANRIIFASQLDRWQKPGDETDVPRLTGIGNNYRLEQNSRFLEDGSFLRLRSLTLGYSLPKNLLSRVKIDNLRLYVVGTNLFLLTKYTGPDPESNVTNTDQNTQGLDLGTPPQPRTIQFGINITI</sequence>
<feature type="region of interest" description="Disordered" evidence="10">
    <location>
        <begin position="1001"/>
        <end position="1022"/>
    </location>
</feature>
<dbReference type="RefSeq" id="WP_115373440.1">
    <property type="nucleotide sequence ID" value="NZ_QASA01000001.1"/>
</dbReference>
<evidence type="ECO:0000256" key="6">
    <source>
        <dbReference type="ARBA" id="ARBA00023136"/>
    </source>
</evidence>
<evidence type="ECO:0000256" key="5">
    <source>
        <dbReference type="ARBA" id="ARBA00023077"/>
    </source>
</evidence>
<feature type="compositionally biased region" description="Polar residues" evidence="10">
    <location>
        <begin position="1005"/>
        <end position="1016"/>
    </location>
</feature>
<organism evidence="14 15">
    <name type="scientific">Adhaeribacter pallidiroseus</name>
    <dbReference type="NCBI Taxonomy" id="2072847"/>
    <lineage>
        <taxon>Bacteria</taxon>
        <taxon>Pseudomonadati</taxon>
        <taxon>Bacteroidota</taxon>
        <taxon>Cytophagia</taxon>
        <taxon>Cytophagales</taxon>
        <taxon>Hymenobacteraceae</taxon>
        <taxon>Adhaeribacter</taxon>
    </lineage>
</organism>
<gene>
    <name evidence="14" type="ORF">AHMF7616_02874</name>
</gene>
<keyword evidence="15" id="KW-1185">Reference proteome</keyword>
<proteinExistence type="inferred from homology"/>
<accession>A0A369QH80</accession>
<evidence type="ECO:0000313" key="14">
    <source>
        <dbReference type="EMBL" id="RDC64261.1"/>
    </source>
</evidence>
<keyword evidence="11" id="KW-0732">Signal</keyword>
<dbReference type="SUPFAM" id="SSF49464">
    <property type="entry name" value="Carboxypeptidase regulatory domain-like"/>
    <property type="match status" value="1"/>
</dbReference>
<evidence type="ECO:0000256" key="2">
    <source>
        <dbReference type="ARBA" id="ARBA00022448"/>
    </source>
</evidence>
<dbReference type="Pfam" id="PF07715">
    <property type="entry name" value="Plug"/>
    <property type="match status" value="1"/>
</dbReference>
<protein>
    <submittedName>
        <fullName evidence="14">TonB-dependent receptor SusC</fullName>
    </submittedName>
</protein>
<evidence type="ECO:0000256" key="11">
    <source>
        <dbReference type="SAM" id="SignalP"/>
    </source>
</evidence>
<reference evidence="14 15" key="1">
    <citation type="submission" date="2018-04" db="EMBL/GenBank/DDBJ databases">
        <title>Adhaeribacter sp. HMF7616 genome sequencing and assembly.</title>
        <authorList>
            <person name="Kang H."/>
            <person name="Kang J."/>
            <person name="Cha I."/>
            <person name="Kim H."/>
            <person name="Joh K."/>
        </authorList>
    </citation>
    <scope>NUCLEOTIDE SEQUENCE [LARGE SCALE GENOMIC DNA]</scope>
    <source>
        <strain evidence="14 15">HMF7616</strain>
    </source>
</reference>
<evidence type="ECO:0000256" key="8">
    <source>
        <dbReference type="PROSITE-ProRule" id="PRU01360"/>
    </source>
</evidence>
<dbReference type="Gene3D" id="2.170.130.10">
    <property type="entry name" value="TonB-dependent receptor, plug domain"/>
    <property type="match status" value="1"/>
</dbReference>
<comment type="caution">
    <text evidence="14">The sequence shown here is derived from an EMBL/GenBank/DDBJ whole genome shotgun (WGS) entry which is preliminary data.</text>
</comment>
<dbReference type="EMBL" id="QASA01000001">
    <property type="protein sequence ID" value="RDC64261.1"/>
    <property type="molecule type" value="Genomic_DNA"/>
</dbReference>
<dbReference type="NCBIfam" id="TIGR04056">
    <property type="entry name" value="OMP_RagA_SusC"/>
    <property type="match status" value="1"/>
</dbReference>
<dbReference type="AlphaFoldDB" id="A0A369QH80"/>
<dbReference type="InterPro" id="IPR023997">
    <property type="entry name" value="TonB-dep_OMP_SusC/RagA_CS"/>
</dbReference>
<dbReference type="InterPro" id="IPR000531">
    <property type="entry name" value="Beta-barrel_TonB"/>
</dbReference>
<keyword evidence="14" id="KW-0675">Receptor</keyword>
<dbReference type="InterPro" id="IPR008969">
    <property type="entry name" value="CarboxyPept-like_regulatory"/>
</dbReference>
<dbReference type="Pfam" id="PF00593">
    <property type="entry name" value="TonB_dep_Rec_b-barrel"/>
    <property type="match status" value="1"/>
</dbReference>
<comment type="subcellular location">
    <subcellularLocation>
        <location evidence="1 8">Cell outer membrane</location>
        <topology evidence="1 8">Multi-pass membrane protein</topology>
    </subcellularLocation>
</comment>
<evidence type="ECO:0000259" key="13">
    <source>
        <dbReference type="Pfam" id="PF07715"/>
    </source>
</evidence>
<comment type="similarity">
    <text evidence="8 9">Belongs to the TonB-dependent receptor family.</text>
</comment>
<dbReference type="Proteomes" id="UP000253919">
    <property type="component" value="Unassembled WGS sequence"/>
</dbReference>
<feature type="domain" description="TonB-dependent receptor-like beta-barrel" evidence="12">
    <location>
        <begin position="408"/>
        <end position="983"/>
    </location>
</feature>
<dbReference type="SUPFAM" id="SSF56935">
    <property type="entry name" value="Porins"/>
    <property type="match status" value="1"/>
</dbReference>
<dbReference type="InterPro" id="IPR036942">
    <property type="entry name" value="Beta-barrel_TonB_sf"/>
</dbReference>
<dbReference type="InterPro" id="IPR012910">
    <property type="entry name" value="Plug_dom"/>
</dbReference>
<dbReference type="Pfam" id="PF13715">
    <property type="entry name" value="CarbopepD_reg_2"/>
    <property type="match status" value="1"/>
</dbReference>
<evidence type="ECO:0000256" key="9">
    <source>
        <dbReference type="RuleBase" id="RU003357"/>
    </source>
</evidence>
<keyword evidence="4 8" id="KW-0812">Transmembrane</keyword>
<evidence type="ECO:0000256" key="10">
    <source>
        <dbReference type="SAM" id="MobiDB-lite"/>
    </source>
</evidence>
<name>A0A369QH80_9BACT</name>
<keyword evidence="2 8" id="KW-0813">Transport</keyword>
<dbReference type="InterPro" id="IPR037066">
    <property type="entry name" value="Plug_dom_sf"/>
</dbReference>
<evidence type="ECO:0000256" key="7">
    <source>
        <dbReference type="ARBA" id="ARBA00023237"/>
    </source>
</evidence>
<keyword evidence="7 8" id="KW-0998">Cell outer membrane</keyword>
<evidence type="ECO:0000259" key="12">
    <source>
        <dbReference type="Pfam" id="PF00593"/>
    </source>
</evidence>
<evidence type="ECO:0000256" key="4">
    <source>
        <dbReference type="ARBA" id="ARBA00022692"/>
    </source>
</evidence>
<keyword evidence="6 8" id="KW-0472">Membrane</keyword>
<dbReference type="InterPro" id="IPR023996">
    <property type="entry name" value="TonB-dep_OMP_SusC/RagA"/>
</dbReference>
<dbReference type="Gene3D" id="2.60.40.1120">
    <property type="entry name" value="Carboxypeptidase-like, regulatory domain"/>
    <property type="match status" value="1"/>
</dbReference>
<feature type="domain" description="TonB-dependent receptor plug" evidence="13">
    <location>
        <begin position="137"/>
        <end position="257"/>
    </location>
</feature>